<dbReference type="SUPFAM" id="SSF55874">
    <property type="entry name" value="ATPase domain of HSP90 chaperone/DNA topoisomerase II/histidine kinase"/>
    <property type="match status" value="1"/>
</dbReference>
<dbReference type="SMART" id="SM00091">
    <property type="entry name" value="PAS"/>
    <property type="match status" value="2"/>
</dbReference>
<name>A0ABX5XQI3_9BACT</name>
<dbReference type="PROSITE" id="PS50109">
    <property type="entry name" value="HIS_KIN"/>
    <property type="match status" value="1"/>
</dbReference>
<dbReference type="PROSITE" id="PS50113">
    <property type="entry name" value="PAC"/>
    <property type="match status" value="2"/>
</dbReference>
<evidence type="ECO:0000256" key="9">
    <source>
        <dbReference type="ARBA" id="ARBA00023012"/>
    </source>
</evidence>
<dbReference type="SMART" id="SM00304">
    <property type="entry name" value="HAMP"/>
    <property type="match status" value="1"/>
</dbReference>
<dbReference type="InterPro" id="IPR003594">
    <property type="entry name" value="HATPase_dom"/>
</dbReference>
<keyword evidence="9" id="KW-0902">Two-component regulatory system</keyword>
<evidence type="ECO:0000259" key="14">
    <source>
        <dbReference type="PROSITE" id="PS50885"/>
    </source>
</evidence>
<feature type="transmembrane region" description="Helical" evidence="10">
    <location>
        <begin position="21"/>
        <end position="44"/>
    </location>
</feature>
<dbReference type="InterPro" id="IPR003661">
    <property type="entry name" value="HisK_dim/P_dom"/>
</dbReference>
<gene>
    <name evidence="15" type="primary">fixL_6</name>
    <name evidence="15" type="ORF">TBK1r_32070</name>
</gene>
<dbReference type="Gene3D" id="6.10.340.10">
    <property type="match status" value="1"/>
</dbReference>
<dbReference type="Pfam" id="PF00512">
    <property type="entry name" value="HisKA"/>
    <property type="match status" value="1"/>
</dbReference>
<dbReference type="InterPro" id="IPR003660">
    <property type="entry name" value="HAMP_dom"/>
</dbReference>
<dbReference type="InterPro" id="IPR036890">
    <property type="entry name" value="HATPase_C_sf"/>
</dbReference>
<evidence type="ECO:0000313" key="15">
    <source>
        <dbReference type="EMBL" id="QDV84262.1"/>
    </source>
</evidence>
<keyword evidence="6" id="KW-0547">Nucleotide-binding</keyword>
<keyword evidence="16" id="KW-1185">Reference proteome</keyword>
<feature type="transmembrane region" description="Helical" evidence="10">
    <location>
        <begin position="206"/>
        <end position="226"/>
    </location>
</feature>
<dbReference type="InterPro" id="IPR000700">
    <property type="entry name" value="PAS-assoc_C"/>
</dbReference>
<dbReference type="Gene3D" id="3.30.450.20">
    <property type="entry name" value="PAS domain"/>
    <property type="match status" value="2"/>
</dbReference>
<accession>A0ABX5XQI3</accession>
<dbReference type="Gene3D" id="1.10.287.130">
    <property type="match status" value="1"/>
</dbReference>
<feature type="domain" description="PAC" evidence="13">
    <location>
        <begin position="485"/>
        <end position="539"/>
    </location>
</feature>
<evidence type="ECO:0000259" key="13">
    <source>
        <dbReference type="PROSITE" id="PS50113"/>
    </source>
</evidence>
<evidence type="ECO:0000256" key="1">
    <source>
        <dbReference type="ARBA" id="ARBA00000085"/>
    </source>
</evidence>
<evidence type="ECO:0000259" key="11">
    <source>
        <dbReference type="PROSITE" id="PS50109"/>
    </source>
</evidence>
<dbReference type="InterPro" id="IPR036097">
    <property type="entry name" value="HisK_dim/P_sf"/>
</dbReference>
<evidence type="ECO:0000256" key="10">
    <source>
        <dbReference type="SAM" id="Phobius"/>
    </source>
</evidence>
<evidence type="ECO:0000259" key="12">
    <source>
        <dbReference type="PROSITE" id="PS50112"/>
    </source>
</evidence>
<keyword evidence="4" id="KW-0597">Phosphoprotein</keyword>
<dbReference type="InterPro" id="IPR000014">
    <property type="entry name" value="PAS"/>
</dbReference>
<dbReference type="Pfam" id="PF00672">
    <property type="entry name" value="HAMP"/>
    <property type="match status" value="1"/>
</dbReference>
<keyword evidence="8" id="KW-0067">ATP-binding</keyword>
<proteinExistence type="predicted"/>
<dbReference type="Pfam" id="PF08448">
    <property type="entry name" value="PAS_4"/>
    <property type="match status" value="1"/>
</dbReference>
<feature type="domain" description="PAC" evidence="13">
    <location>
        <begin position="352"/>
        <end position="404"/>
    </location>
</feature>
<dbReference type="PANTHER" id="PTHR43065">
    <property type="entry name" value="SENSOR HISTIDINE KINASE"/>
    <property type="match status" value="1"/>
</dbReference>
<dbReference type="SUPFAM" id="SSF158472">
    <property type="entry name" value="HAMP domain-like"/>
    <property type="match status" value="1"/>
</dbReference>
<dbReference type="Pfam" id="PF02518">
    <property type="entry name" value="HATPase_c"/>
    <property type="match status" value="1"/>
</dbReference>
<evidence type="ECO:0000256" key="2">
    <source>
        <dbReference type="ARBA" id="ARBA00004370"/>
    </source>
</evidence>
<dbReference type="InterPro" id="IPR005467">
    <property type="entry name" value="His_kinase_dom"/>
</dbReference>
<evidence type="ECO:0000256" key="3">
    <source>
        <dbReference type="ARBA" id="ARBA00012438"/>
    </source>
</evidence>
<evidence type="ECO:0000256" key="5">
    <source>
        <dbReference type="ARBA" id="ARBA00022679"/>
    </source>
</evidence>
<dbReference type="SMART" id="SM00086">
    <property type="entry name" value="PAC"/>
    <property type="match status" value="2"/>
</dbReference>
<dbReference type="InterPro" id="IPR001610">
    <property type="entry name" value="PAC"/>
</dbReference>
<dbReference type="SMART" id="SM00387">
    <property type="entry name" value="HATPase_c"/>
    <property type="match status" value="1"/>
</dbReference>
<dbReference type="InterPro" id="IPR013656">
    <property type="entry name" value="PAS_4"/>
</dbReference>
<keyword evidence="10" id="KW-0472">Membrane</keyword>
<dbReference type="NCBIfam" id="TIGR00229">
    <property type="entry name" value="sensory_box"/>
    <property type="match status" value="2"/>
</dbReference>
<dbReference type="Proteomes" id="UP000318081">
    <property type="component" value="Chromosome"/>
</dbReference>
<dbReference type="CDD" id="cd00082">
    <property type="entry name" value="HisKA"/>
    <property type="match status" value="1"/>
</dbReference>
<dbReference type="Pfam" id="PF13426">
    <property type="entry name" value="PAS_9"/>
    <property type="match status" value="1"/>
</dbReference>
<dbReference type="EC" id="2.7.13.3" evidence="3"/>
<dbReference type="Gene3D" id="3.30.565.10">
    <property type="entry name" value="Histidine kinase-like ATPase, C-terminal domain"/>
    <property type="match status" value="1"/>
</dbReference>
<dbReference type="PROSITE" id="PS50112">
    <property type="entry name" value="PAS"/>
    <property type="match status" value="1"/>
</dbReference>
<dbReference type="SUPFAM" id="SSF47384">
    <property type="entry name" value="Homodimeric domain of signal transducing histidine kinase"/>
    <property type="match status" value="1"/>
</dbReference>
<keyword evidence="10" id="KW-1133">Transmembrane helix</keyword>
<protein>
    <recommendedName>
        <fullName evidence="3">histidine kinase</fullName>
        <ecNumber evidence="3">2.7.13.3</ecNumber>
    </recommendedName>
</protein>
<dbReference type="InterPro" id="IPR004358">
    <property type="entry name" value="Sig_transdc_His_kin-like_C"/>
</dbReference>
<dbReference type="PROSITE" id="PS50885">
    <property type="entry name" value="HAMP"/>
    <property type="match status" value="1"/>
</dbReference>
<keyword evidence="7" id="KW-0418">Kinase</keyword>
<reference evidence="15 16" key="1">
    <citation type="submission" date="2019-02" db="EMBL/GenBank/DDBJ databases">
        <title>Deep-cultivation of Planctomycetes and their phenomic and genomic characterization uncovers novel biology.</title>
        <authorList>
            <person name="Wiegand S."/>
            <person name="Jogler M."/>
            <person name="Boedeker C."/>
            <person name="Pinto D."/>
            <person name="Vollmers J."/>
            <person name="Rivas-Marin E."/>
            <person name="Kohn T."/>
            <person name="Peeters S.H."/>
            <person name="Heuer A."/>
            <person name="Rast P."/>
            <person name="Oberbeckmann S."/>
            <person name="Bunk B."/>
            <person name="Jeske O."/>
            <person name="Meyerdierks A."/>
            <person name="Storesund J.E."/>
            <person name="Kallscheuer N."/>
            <person name="Luecker S."/>
            <person name="Lage O.M."/>
            <person name="Pohl T."/>
            <person name="Merkel B.J."/>
            <person name="Hornburger P."/>
            <person name="Mueller R.-W."/>
            <person name="Bruemmer F."/>
            <person name="Labrenz M."/>
            <person name="Spormann A.M."/>
            <person name="Op den Camp H."/>
            <person name="Overmann J."/>
            <person name="Amann R."/>
            <person name="Jetten M.S.M."/>
            <person name="Mascher T."/>
            <person name="Medema M.H."/>
            <person name="Devos D.P."/>
            <person name="Kaster A.-K."/>
            <person name="Ovreas L."/>
            <person name="Rohde M."/>
            <person name="Galperin M.Y."/>
            <person name="Jogler C."/>
        </authorList>
    </citation>
    <scope>NUCLEOTIDE SEQUENCE [LARGE SCALE GENOMIC DNA]</scope>
    <source>
        <strain evidence="15 16">TBK1r</strain>
    </source>
</reference>
<dbReference type="CDD" id="cd06225">
    <property type="entry name" value="HAMP"/>
    <property type="match status" value="1"/>
</dbReference>
<evidence type="ECO:0000256" key="4">
    <source>
        <dbReference type="ARBA" id="ARBA00022553"/>
    </source>
</evidence>
<sequence>MNDRSAPTRPLDSQIDSTIQYPLRILLPLSLMVMVLAHTGWSLFSNRSQIVHSTNREAVIVLRRTMSQLAGSLERAARRNELSTMQYSLASLGADPEVKFAVLIDENDDVIVSMRRADVGHRFAESLPQNYQDSPILGPGALARVRMSQISSTVPFGDGHTIVGIHPVVLGAKADRIRPDHLGLFVVLRDIRPTIQRATTAVSRQALGTLVMSCLIAIGLGLFFHFRIAKRLERLEQMTRMVGAGNLTVRTGITGGDEVAALARSLDRMVVDRDSVEQTLGLQAMILAHVHDAVISTDLNGNVETWNSAATRLFGYSVEEAVGRSVEFLFFSDHVVDWKEQVMPPRTERSADDLQIRLRRKDASAVLVSLRLSLMNADDGRPIGIIGCCNDITEQKRIEAKLGESEKLVREKLSELEHLYRTTPIGLCMMDTDLRYRRINDYLAEINGRPVEAHLGRPLREVLPDIADSIEPLYREVIETGQAKRSIEIERPPVDGHGQSSFFLASYHPLKDDSGRVRGVSTVVKDVSERRRAEERLRNNETQLAHVSRLSTMGEMVAGIAHEINQPLYAIANYAAACEHLSRRREPGWEDKVQSVMGQIADQAVRAGEIIRRVRGFVANTESDYSPIDLNELIRDTTQLLSFEAKRLGATVSLELDDALPPVMGDAIQIQQVLVNLIRNAFEAMDGQVNGKNNVLIRSAILGGDVSVSVKDSGPGISSDMVDQLKEPFYTTKEQGLGMGLAISQTIVAAHEGHLEIRSDAAGAEFCITFPALHEIC</sequence>
<dbReference type="CDD" id="cd00130">
    <property type="entry name" value="PAS"/>
    <property type="match status" value="1"/>
</dbReference>
<organism evidence="15 16">
    <name type="scientific">Stieleria magnilauensis</name>
    <dbReference type="NCBI Taxonomy" id="2527963"/>
    <lineage>
        <taxon>Bacteria</taxon>
        <taxon>Pseudomonadati</taxon>
        <taxon>Planctomycetota</taxon>
        <taxon>Planctomycetia</taxon>
        <taxon>Pirellulales</taxon>
        <taxon>Pirellulaceae</taxon>
        <taxon>Stieleria</taxon>
    </lineage>
</organism>
<feature type="domain" description="PAS" evidence="12">
    <location>
        <begin position="286"/>
        <end position="329"/>
    </location>
</feature>
<evidence type="ECO:0000256" key="8">
    <source>
        <dbReference type="ARBA" id="ARBA00022840"/>
    </source>
</evidence>
<evidence type="ECO:0000313" key="16">
    <source>
        <dbReference type="Proteomes" id="UP000318081"/>
    </source>
</evidence>
<dbReference type="GO" id="GO:0004673">
    <property type="term" value="F:protein histidine kinase activity"/>
    <property type="evidence" value="ECO:0007669"/>
    <property type="project" value="UniProtKB-EC"/>
</dbReference>
<dbReference type="SUPFAM" id="SSF55785">
    <property type="entry name" value="PYP-like sensor domain (PAS domain)"/>
    <property type="match status" value="2"/>
</dbReference>
<keyword evidence="10" id="KW-0812">Transmembrane</keyword>
<evidence type="ECO:0000256" key="7">
    <source>
        <dbReference type="ARBA" id="ARBA00022777"/>
    </source>
</evidence>
<keyword evidence="5 15" id="KW-0808">Transferase</keyword>
<dbReference type="PANTHER" id="PTHR43065:SF46">
    <property type="entry name" value="C4-DICARBOXYLATE TRANSPORT SENSOR PROTEIN DCTB"/>
    <property type="match status" value="1"/>
</dbReference>
<feature type="domain" description="HAMP" evidence="14">
    <location>
        <begin position="226"/>
        <end position="281"/>
    </location>
</feature>
<comment type="catalytic activity">
    <reaction evidence="1">
        <text>ATP + protein L-histidine = ADP + protein N-phospho-L-histidine.</text>
        <dbReference type="EC" id="2.7.13.3"/>
    </reaction>
</comment>
<dbReference type="EMBL" id="CP036432">
    <property type="protein sequence ID" value="QDV84262.1"/>
    <property type="molecule type" value="Genomic_DNA"/>
</dbReference>
<feature type="domain" description="Histidine kinase" evidence="11">
    <location>
        <begin position="559"/>
        <end position="774"/>
    </location>
</feature>
<dbReference type="PRINTS" id="PR00344">
    <property type="entry name" value="BCTRLSENSOR"/>
</dbReference>
<comment type="subcellular location">
    <subcellularLocation>
        <location evidence="2">Membrane</location>
    </subcellularLocation>
</comment>
<dbReference type="InterPro" id="IPR035965">
    <property type="entry name" value="PAS-like_dom_sf"/>
</dbReference>
<evidence type="ECO:0000256" key="6">
    <source>
        <dbReference type="ARBA" id="ARBA00022741"/>
    </source>
</evidence>
<dbReference type="RefSeq" id="WP_145212278.1">
    <property type="nucleotide sequence ID" value="NZ_CP036432.1"/>
</dbReference>